<comment type="similarity">
    <text evidence="3">Belongs to the RxLR effector family.</text>
</comment>
<dbReference type="InterPro" id="IPR054463">
    <property type="entry name" value="PexRD54_WY"/>
</dbReference>
<dbReference type="Proteomes" id="UP000429607">
    <property type="component" value="Unassembled WGS sequence"/>
</dbReference>
<organism evidence="8 9">
    <name type="scientific">Phytophthora rubi</name>
    <dbReference type="NCBI Taxonomy" id="129364"/>
    <lineage>
        <taxon>Eukaryota</taxon>
        <taxon>Sar</taxon>
        <taxon>Stramenopiles</taxon>
        <taxon>Oomycota</taxon>
        <taxon>Peronosporomycetes</taxon>
        <taxon>Peronosporales</taxon>
        <taxon>Peronosporaceae</taxon>
        <taxon>Phytophthora</taxon>
    </lineage>
</organism>
<keyword evidence="5" id="KW-0732">Signal</keyword>
<evidence type="ECO:0000259" key="7">
    <source>
        <dbReference type="Pfam" id="PF22748"/>
    </source>
</evidence>
<evidence type="ECO:0000256" key="2">
    <source>
        <dbReference type="ARBA" id="ARBA00004613"/>
    </source>
</evidence>
<evidence type="ECO:0000256" key="4">
    <source>
        <dbReference type="ARBA" id="ARBA00022525"/>
    </source>
</evidence>
<dbReference type="AlphaFoldDB" id="A0A6A3P9A8"/>
<keyword evidence="6" id="KW-0843">Virulence</keyword>
<comment type="caution">
    <text evidence="8">The sequence shown here is derived from an EMBL/GenBank/DDBJ whole genome shotgun (WGS) entry which is preliminary data.</text>
</comment>
<evidence type="ECO:0000256" key="5">
    <source>
        <dbReference type="ARBA" id="ARBA00022729"/>
    </source>
</evidence>
<gene>
    <name evidence="8" type="ORF">PR001_g3582</name>
</gene>
<dbReference type="GO" id="GO:0005576">
    <property type="term" value="C:extracellular region"/>
    <property type="evidence" value="ECO:0007669"/>
    <property type="project" value="UniProtKB-SubCell"/>
</dbReference>
<feature type="domain" description="RxLR effector PexRD54 WY" evidence="7">
    <location>
        <begin position="87"/>
        <end position="127"/>
    </location>
</feature>
<dbReference type="Pfam" id="PF22748">
    <property type="entry name" value="PexRD54_WY"/>
    <property type="match status" value="2"/>
</dbReference>
<evidence type="ECO:0000313" key="9">
    <source>
        <dbReference type="Proteomes" id="UP000429607"/>
    </source>
</evidence>
<name>A0A6A3P9A8_9STRA</name>
<comment type="subcellular location">
    <subcellularLocation>
        <location evidence="1">Host cell</location>
    </subcellularLocation>
    <subcellularLocation>
        <location evidence="2">Secreted</location>
    </subcellularLocation>
</comment>
<evidence type="ECO:0000313" key="8">
    <source>
        <dbReference type="EMBL" id="KAE9049094.1"/>
    </source>
</evidence>
<accession>A0A6A3P9A8</accession>
<protein>
    <recommendedName>
        <fullName evidence="7">RxLR effector PexRD54 WY domain-containing protein</fullName>
    </recommendedName>
</protein>
<dbReference type="GO" id="GO:0043657">
    <property type="term" value="C:host cell"/>
    <property type="evidence" value="ECO:0007669"/>
    <property type="project" value="UniProtKB-SubCell"/>
</dbReference>
<evidence type="ECO:0000256" key="6">
    <source>
        <dbReference type="ARBA" id="ARBA00023026"/>
    </source>
</evidence>
<evidence type="ECO:0000256" key="3">
    <source>
        <dbReference type="ARBA" id="ARBA00010400"/>
    </source>
</evidence>
<dbReference type="EMBL" id="QXFV01000136">
    <property type="protein sequence ID" value="KAE9049094.1"/>
    <property type="molecule type" value="Genomic_DNA"/>
</dbReference>
<keyword evidence="4" id="KW-0964">Secreted</keyword>
<sequence>MWLRSGKSVDDEFGLLGFRTKSDFTGNPLLNTWVSYMDMLLENPGQATKMLSRLETRFHDKALNQILTAAMKFPSMNKAAVTMQTEKIQGYLANNRSPQKVFIWLDLDNVGDELLSNPLFTKWMEYVKDFNQKNPKFQESWFTPIRLNYDPQSVIKTAMNDPSTVKLAKLMQRERSKHWLDMKDSPRNVFKFLELSKAEEKTIVSSDFKIWSKYLNDFNQRYPNEKTTMIDDLMANYIERTLLRMFDVAKKDPSTEKLATDLQNALINKWIDAKEKPAGLKRMLDGVPTADEMVARYVEKLKALSGNT</sequence>
<feature type="domain" description="RxLR effector PexRD54 WY" evidence="7">
    <location>
        <begin position="176"/>
        <end position="211"/>
    </location>
</feature>
<reference evidence="8 9" key="1">
    <citation type="submission" date="2018-09" db="EMBL/GenBank/DDBJ databases">
        <title>Genomic investigation of the strawberry pathogen Phytophthora fragariae indicates pathogenicity is determined by transcriptional variation in three key races.</title>
        <authorList>
            <person name="Adams T.M."/>
            <person name="Armitage A.D."/>
            <person name="Sobczyk M.K."/>
            <person name="Bates H.J."/>
            <person name="Dunwell J.M."/>
            <person name="Nellist C.F."/>
            <person name="Harrison R.J."/>
        </authorList>
    </citation>
    <scope>NUCLEOTIDE SEQUENCE [LARGE SCALE GENOMIC DNA]</scope>
    <source>
        <strain evidence="8 9">SCRP249</strain>
    </source>
</reference>
<proteinExistence type="inferred from homology"/>
<evidence type="ECO:0000256" key="1">
    <source>
        <dbReference type="ARBA" id="ARBA00004340"/>
    </source>
</evidence>